<organism evidence="2 3">
    <name type="scientific">Elstera litoralis</name>
    <dbReference type="NCBI Taxonomy" id="552518"/>
    <lineage>
        <taxon>Bacteria</taxon>
        <taxon>Pseudomonadati</taxon>
        <taxon>Pseudomonadota</taxon>
        <taxon>Alphaproteobacteria</taxon>
        <taxon>Rhodospirillales</taxon>
        <taxon>Rhodospirillaceae</taxon>
        <taxon>Elstera</taxon>
    </lineage>
</organism>
<evidence type="ECO:0000256" key="1">
    <source>
        <dbReference type="SAM" id="Phobius"/>
    </source>
</evidence>
<dbReference type="AlphaFoldDB" id="A0A0F3INE0"/>
<sequence>MDGFVRRVILLVTKLLPVSLDSRNRRNLIVLLVIAKFVMVIQITLLNPFKAASKVISSLYRSSEIHHRGMIFRTVYRSTVKPSSVLTSHT</sequence>
<dbReference type="EMBL" id="LAJY01000862">
    <property type="protein sequence ID" value="KJV07064.1"/>
    <property type="molecule type" value="Genomic_DNA"/>
</dbReference>
<protein>
    <submittedName>
        <fullName evidence="2">Uncharacterized protein</fullName>
    </submittedName>
</protein>
<reference evidence="2 3" key="1">
    <citation type="submission" date="2015-03" db="EMBL/GenBank/DDBJ databases">
        <title>Draft genome sequence of Elstera litoralis.</title>
        <authorList>
            <person name="Rahalkar M.C."/>
            <person name="Dhakephalkar P.K."/>
            <person name="Pore S.D."/>
            <person name="Arora P."/>
            <person name="Kapse N.G."/>
            <person name="Pandit P.S."/>
        </authorList>
    </citation>
    <scope>NUCLEOTIDE SEQUENCE [LARGE SCALE GENOMIC DNA]</scope>
    <source>
        <strain evidence="2 3">Dia-1</strain>
    </source>
</reference>
<keyword evidence="1" id="KW-0812">Transmembrane</keyword>
<evidence type="ECO:0000313" key="2">
    <source>
        <dbReference type="EMBL" id="KJV07064.1"/>
    </source>
</evidence>
<proteinExistence type="predicted"/>
<accession>A0A0F3INE0</accession>
<keyword evidence="1" id="KW-0472">Membrane</keyword>
<name>A0A0F3INE0_9PROT</name>
<gene>
    <name evidence="2" type="ORF">VZ95_20320</name>
</gene>
<evidence type="ECO:0000313" key="3">
    <source>
        <dbReference type="Proteomes" id="UP000033774"/>
    </source>
</evidence>
<feature type="transmembrane region" description="Helical" evidence="1">
    <location>
        <begin position="28"/>
        <end position="49"/>
    </location>
</feature>
<keyword evidence="3" id="KW-1185">Reference proteome</keyword>
<dbReference type="Proteomes" id="UP000033774">
    <property type="component" value="Unassembled WGS sequence"/>
</dbReference>
<comment type="caution">
    <text evidence="2">The sequence shown here is derived from an EMBL/GenBank/DDBJ whole genome shotgun (WGS) entry which is preliminary data.</text>
</comment>
<keyword evidence="1" id="KW-1133">Transmembrane helix</keyword>